<keyword evidence="8 9" id="KW-0051">Antiviral defense</keyword>
<reference evidence="11" key="1">
    <citation type="journal article" date="2024" name="Int. J. Syst. Evol. Microbiol.">
        <title>Methylomarinovum tepidoasis sp. nov., a moderately thermophilic methanotroph of the family Methylothermaceae isolated from a deep-sea hydrothermal field.</title>
        <authorList>
            <person name="Hirayama H."/>
            <person name="Takaki Y."/>
            <person name="Abe M."/>
            <person name="Miyazaki M."/>
            <person name="Uematsu K."/>
            <person name="Matsui Y."/>
            <person name="Takai K."/>
        </authorList>
    </citation>
    <scope>NUCLEOTIDE SEQUENCE [LARGE SCALE GENOMIC DNA]</scope>
    <source>
        <strain evidence="11">IN45</strain>
    </source>
</reference>
<evidence type="ECO:0000256" key="9">
    <source>
        <dbReference type="HAMAP-Rule" id="MF_01471"/>
    </source>
</evidence>
<proteinExistence type="inferred from homology"/>
<keyword evidence="7 9" id="KW-0460">Magnesium</keyword>
<dbReference type="EMBL" id="AP024718">
    <property type="protein sequence ID" value="BCX88955.1"/>
    <property type="molecule type" value="Genomic_DNA"/>
</dbReference>
<dbReference type="GO" id="GO:0046872">
    <property type="term" value="F:metal ion binding"/>
    <property type="evidence" value="ECO:0007669"/>
    <property type="project" value="UniProtKB-UniRule"/>
</dbReference>
<dbReference type="NCBIfam" id="TIGR01573">
    <property type="entry name" value="cas2"/>
    <property type="match status" value="1"/>
</dbReference>
<dbReference type="EC" id="3.1.-.-" evidence="9"/>
<comment type="subunit">
    <text evidence="9">Homodimer, forms a heterotetramer with a Cas1 homodimer.</text>
</comment>
<evidence type="ECO:0000256" key="6">
    <source>
        <dbReference type="ARBA" id="ARBA00022801"/>
    </source>
</evidence>
<evidence type="ECO:0000256" key="4">
    <source>
        <dbReference type="ARBA" id="ARBA00022723"/>
    </source>
</evidence>
<dbReference type="RefSeq" id="WP_286291179.1">
    <property type="nucleotide sequence ID" value="NZ_AP024718.1"/>
</dbReference>
<keyword evidence="3 9" id="KW-0540">Nuclease</keyword>
<dbReference type="Proteomes" id="UP001321450">
    <property type="component" value="Chromosome"/>
</dbReference>
<dbReference type="PANTHER" id="PTHR34405">
    <property type="entry name" value="CRISPR-ASSOCIATED ENDORIBONUCLEASE CAS2"/>
    <property type="match status" value="1"/>
</dbReference>
<dbReference type="SUPFAM" id="SSF143430">
    <property type="entry name" value="TTP0101/SSO1404-like"/>
    <property type="match status" value="1"/>
</dbReference>
<evidence type="ECO:0000256" key="5">
    <source>
        <dbReference type="ARBA" id="ARBA00022759"/>
    </source>
</evidence>
<keyword evidence="5 9" id="KW-0255">Endonuclease</keyword>
<evidence type="ECO:0000313" key="11">
    <source>
        <dbReference type="Proteomes" id="UP001321450"/>
    </source>
</evidence>
<dbReference type="GO" id="GO:0016787">
    <property type="term" value="F:hydrolase activity"/>
    <property type="evidence" value="ECO:0007669"/>
    <property type="project" value="UniProtKB-KW"/>
</dbReference>
<protein>
    <recommendedName>
        <fullName evidence="9">CRISPR-associated endoribonuclease Cas2</fullName>
        <ecNumber evidence="9">3.1.-.-</ecNumber>
    </recommendedName>
</protein>
<dbReference type="Gene3D" id="3.30.70.240">
    <property type="match status" value="1"/>
</dbReference>
<dbReference type="HAMAP" id="MF_01471">
    <property type="entry name" value="Cas2"/>
    <property type="match status" value="1"/>
</dbReference>
<evidence type="ECO:0000256" key="8">
    <source>
        <dbReference type="ARBA" id="ARBA00023118"/>
    </source>
</evidence>
<evidence type="ECO:0000256" key="7">
    <source>
        <dbReference type="ARBA" id="ARBA00022842"/>
    </source>
</evidence>
<dbReference type="InterPro" id="IPR021127">
    <property type="entry name" value="CRISPR_associated_Cas2"/>
</dbReference>
<evidence type="ECO:0000313" key="10">
    <source>
        <dbReference type="EMBL" id="BCX88955.1"/>
    </source>
</evidence>
<organism evidence="10 11">
    <name type="scientific">Methylomarinovum tepidoasis</name>
    <dbReference type="NCBI Taxonomy" id="2840183"/>
    <lineage>
        <taxon>Bacteria</taxon>
        <taxon>Pseudomonadati</taxon>
        <taxon>Pseudomonadota</taxon>
        <taxon>Gammaproteobacteria</taxon>
        <taxon>Methylococcales</taxon>
        <taxon>Methylothermaceae</taxon>
        <taxon>Methylomarinovum</taxon>
    </lineage>
</organism>
<comment type="function">
    <text evidence="9">CRISPR (clustered regularly interspaced short palindromic repeat), is an adaptive immune system that provides protection against mobile genetic elements (viruses, transposable elements and conjugative plasmids). CRISPR clusters contain sequences complementary to antecedent mobile elements and target invading nucleic acids. CRISPR clusters are transcribed and processed into CRISPR RNA (crRNA). Functions as a ssRNA-specific endoribonuclease. Involved in the integration of spacer DNA into the CRISPR cassette.</text>
</comment>
<feature type="binding site" evidence="9">
    <location>
        <position position="14"/>
    </location>
    <ligand>
        <name>Mg(2+)</name>
        <dbReference type="ChEBI" id="CHEBI:18420"/>
        <note>catalytic</note>
    </ligand>
</feature>
<name>A0AAU9BYW3_9GAMM</name>
<evidence type="ECO:0000256" key="1">
    <source>
        <dbReference type="ARBA" id="ARBA00001946"/>
    </source>
</evidence>
<dbReference type="AlphaFoldDB" id="A0AAU9BYW3"/>
<gene>
    <name evidence="9" type="primary">cas2</name>
    <name evidence="10" type="ORF">MIN45_P1325</name>
</gene>
<evidence type="ECO:0000256" key="3">
    <source>
        <dbReference type="ARBA" id="ARBA00022722"/>
    </source>
</evidence>
<evidence type="ECO:0000256" key="2">
    <source>
        <dbReference type="ARBA" id="ARBA00009959"/>
    </source>
</evidence>
<keyword evidence="4 9" id="KW-0479">Metal-binding</keyword>
<keyword evidence="11" id="KW-1185">Reference proteome</keyword>
<accession>A0AAU9BYW3</accession>
<dbReference type="InterPro" id="IPR019199">
    <property type="entry name" value="Virulence_VapD/CRISPR_Cas2"/>
</dbReference>
<comment type="similarity">
    <text evidence="2 9">Belongs to the CRISPR-associated endoribonuclease Cas2 protein family.</text>
</comment>
<dbReference type="GO" id="GO:0051607">
    <property type="term" value="P:defense response to virus"/>
    <property type="evidence" value="ECO:0007669"/>
    <property type="project" value="UniProtKB-UniRule"/>
</dbReference>
<dbReference type="KEGG" id="meiy:MIN45_P1325"/>
<dbReference type="Pfam" id="PF09827">
    <property type="entry name" value="CRISPR_Cas2"/>
    <property type="match status" value="1"/>
</dbReference>
<dbReference type="PANTHER" id="PTHR34405:SF3">
    <property type="entry name" value="CRISPR-ASSOCIATED ENDORIBONUCLEASE CAS2 3"/>
    <property type="match status" value="1"/>
</dbReference>
<sequence length="108" mass="12636">MSLHAKHPHLVCYDIADPRRLQRVHRYLKKLGLPLQYSVFLLFLDAPGRQRLAAALLEMIDPRHDDVRIYPLPRRPDWQWWGKPLWPDGILLPGLDLPTPLNGAKFDQ</sequence>
<dbReference type="GO" id="GO:0043571">
    <property type="term" value="P:maintenance of CRISPR repeat elements"/>
    <property type="evidence" value="ECO:0007669"/>
    <property type="project" value="UniProtKB-UniRule"/>
</dbReference>
<keyword evidence="6 9" id="KW-0378">Hydrolase</keyword>
<comment type="cofactor">
    <cofactor evidence="1 9">
        <name>Mg(2+)</name>
        <dbReference type="ChEBI" id="CHEBI:18420"/>
    </cofactor>
</comment>
<dbReference type="GO" id="GO:0004521">
    <property type="term" value="F:RNA endonuclease activity"/>
    <property type="evidence" value="ECO:0007669"/>
    <property type="project" value="InterPro"/>
</dbReference>
<dbReference type="CDD" id="cd09725">
    <property type="entry name" value="Cas2_I_II_III"/>
    <property type="match status" value="1"/>
</dbReference>